<dbReference type="InterPro" id="IPR027417">
    <property type="entry name" value="P-loop_NTPase"/>
</dbReference>
<accession>A0A423UAE0</accession>
<protein>
    <submittedName>
        <fullName evidence="2">Carbohydrate sulfotransferase 3</fullName>
    </submittedName>
</protein>
<organism evidence="2 3">
    <name type="scientific">Penaeus vannamei</name>
    <name type="common">Whiteleg shrimp</name>
    <name type="synonym">Litopenaeus vannamei</name>
    <dbReference type="NCBI Taxonomy" id="6689"/>
    <lineage>
        <taxon>Eukaryota</taxon>
        <taxon>Metazoa</taxon>
        <taxon>Ecdysozoa</taxon>
        <taxon>Arthropoda</taxon>
        <taxon>Crustacea</taxon>
        <taxon>Multicrustacea</taxon>
        <taxon>Malacostraca</taxon>
        <taxon>Eumalacostraca</taxon>
        <taxon>Eucarida</taxon>
        <taxon>Decapoda</taxon>
        <taxon>Dendrobranchiata</taxon>
        <taxon>Penaeoidea</taxon>
        <taxon>Penaeidae</taxon>
        <taxon>Penaeus</taxon>
    </lineage>
</organism>
<evidence type="ECO:0000313" key="3">
    <source>
        <dbReference type="Proteomes" id="UP000283509"/>
    </source>
</evidence>
<dbReference type="GO" id="GO:0006790">
    <property type="term" value="P:sulfur compound metabolic process"/>
    <property type="evidence" value="ECO:0007669"/>
    <property type="project" value="TreeGrafter"/>
</dbReference>
<evidence type="ECO:0000313" key="2">
    <source>
        <dbReference type="EMBL" id="ROT85643.1"/>
    </source>
</evidence>
<feature type="compositionally biased region" description="Basic and acidic residues" evidence="1">
    <location>
        <begin position="111"/>
        <end position="136"/>
    </location>
</feature>
<comment type="caution">
    <text evidence="2">The sequence shown here is derived from an EMBL/GenBank/DDBJ whole genome shotgun (WGS) entry which is preliminary data.</text>
</comment>
<reference evidence="2 3" key="1">
    <citation type="submission" date="2018-04" db="EMBL/GenBank/DDBJ databases">
        <authorList>
            <person name="Zhang X."/>
            <person name="Yuan J."/>
            <person name="Li F."/>
            <person name="Xiang J."/>
        </authorList>
    </citation>
    <scope>NUCLEOTIDE SEQUENCE [LARGE SCALE GENOMIC DNA]</scope>
    <source>
        <tissue evidence="2">Muscle</tissue>
    </source>
</reference>
<dbReference type="SUPFAM" id="SSF52540">
    <property type="entry name" value="P-loop containing nucleoside triphosphate hydrolases"/>
    <property type="match status" value="1"/>
</dbReference>
<evidence type="ECO:0000256" key="1">
    <source>
        <dbReference type="SAM" id="MobiDB-lite"/>
    </source>
</evidence>
<dbReference type="PANTHER" id="PTHR10704">
    <property type="entry name" value="CARBOHYDRATE SULFOTRANSFERASE"/>
    <property type="match status" value="1"/>
</dbReference>
<feature type="region of interest" description="Disordered" evidence="1">
    <location>
        <begin position="105"/>
        <end position="139"/>
    </location>
</feature>
<reference evidence="2 3" key="2">
    <citation type="submission" date="2019-01" db="EMBL/GenBank/DDBJ databases">
        <title>The decoding of complex shrimp genome reveals the adaptation for benthos swimmer, frequently molting mechanism and breeding impact on genome.</title>
        <authorList>
            <person name="Sun Y."/>
            <person name="Gao Y."/>
            <person name="Yu Y."/>
        </authorList>
    </citation>
    <scope>NUCLEOTIDE SEQUENCE [LARGE SCALE GENOMIC DNA]</scope>
    <source>
        <tissue evidence="2">Muscle</tissue>
    </source>
</reference>
<gene>
    <name evidence="2" type="ORF">C7M84_009801</name>
</gene>
<dbReference type="PANTHER" id="PTHR10704:SF44">
    <property type="entry name" value="LD35051P-RELATED"/>
    <property type="match status" value="1"/>
</dbReference>
<dbReference type="GO" id="GO:0006044">
    <property type="term" value="P:N-acetylglucosamine metabolic process"/>
    <property type="evidence" value="ECO:0007669"/>
    <property type="project" value="TreeGrafter"/>
</dbReference>
<dbReference type="OrthoDB" id="5987729at2759"/>
<keyword evidence="2" id="KW-0808">Transferase</keyword>
<dbReference type="AlphaFoldDB" id="A0A423UAE0"/>
<dbReference type="GO" id="GO:0001517">
    <property type="term" value="F:N-acetylglucosamine 6-O-sulfotransferase activity"/>
    <property type="evidence" value="ECO:0007669"/>
    <property type="project" value="TreeGrafter"/>
</dbReference>
<dbReference type="Gene3D" id="3.40.50.300">
    <property type="entry name" value="P-loop containing nucleotide triphosphate hydrolases"/>
    <property type="match status" value="1"/>
</dbReference>
<dbReference type="Pfam" id="PF13469">
    <property type="entry name" value="Sulfotransfer_3"/>
    <property type="match status" value="1"/>
</dbReference>
<keyword evidence="3" id="KW-1185">Reference proteome</keyword>
<proteinExistence type="predicted"/>
<sequence length="441" mass="50874">MDGDLTEFRCQRNKLSFKINAFLGRVPEKLELGALSERNLRALSARLRVAAVGHPDGNKMFHSPTQMACQKRDLRLRSDGKSDKIRSALFRSLASHGEVSRSSSSSFSLECQRDGGDGQRDLEEEDNRTLRLDQGRRGPVGTQENPLFVLILSSLPRSGSTMLSEALSTLPGSVLFFEPLWIQEKEGCIREEGCVADFLMNAFKCTYEDAFEEWLRSKTLFFDFFHRDVRKCAYESKENKERCLSQIDVRAMCRGAPVRLMKVIRARLAFLETYVRDADNFKVIYLTRDPRGSLNSIARFKSWNQDPHERCQSLEDDLATYELFSEIYPSKVFHVKYEDFCLHPENKTSEILSFLTGNHTIPQGLRDYLAEHMSRRRGNRNMSTFKESRTEFQAWRSKISEDLLRKVESEPACANSVLKMDHRLFRSAKMARDLNIPLFLK</sequence>
<dbReference type="Proteomes" id="UP000283509">
    <property type="component" value="Unassembled WGS sequence"/>
</dbReference>
<name>A0A423UAE0_PENVA</name>
<dbReference type="STRING" id="6689.A0A423UAE0"/>
<dbReference type="EMBL" id="QCYY01000224">
    <property type="protein sequence ID" value="ROT85643.1"/>
    <property type="molecule type" value="Genomic_DNA"/>
</dbReference>
<dbReference type="InterPro" id="IPR051135">
    <property type="entry name" value="Gal/GlcNAc/GalNAc_ST"/>
</dbReference>